<accession>A0A1D1W7F8</accession>
<feature type="compositionally biased region" description="Low complexity" evidence="1">
    <location>
        <begin position="130"/>
        <end position="139"/>
    </location>
</feature>
<feature type="region of interest" description="Disordered" evidence="1">
    <location>
        <begin position="79"/>
        <end position="146"/>
    </location>
</feature>
<feature type="compositionally biased region" description="Acidic residues" evidence="1">
    <location>
        <begin position="99"/>
        <end position="127"/>
    </location>
</feature>
<reference evidence="2 3" key="1">
    <citation type="journal article" date="2016" name="Nat. Commun.">
        <title>Extremotolerant tardigrade genome and improved radiotolerance of human cultured cells by tardigrade-unique protein.</title>
        <authorList>
            <person name="Hashimoto T."/>
            <person name="Horikawa D.D."/>
            <person name="Saito Y."/>
            <person name="Kuwahara H."/>
            <person name="Kozuka-Hata H."/>
            <person name="Shin-I T."/>
            <person name="Minakuchi Y."/>
            <person name="Ohishi K."/>
            <person name="Motoyama A."/>
            <person name="Aizu T."/>
            <person name="Enomoto A."/>
            <person name="Kondo K."/>
            <person name="Tanaka S."/>
            <person name="Hara Y."/>
            <person name="Koshikawa S."/>
            <person name="Sagara H."/>
            <person name="Miura T."/>
            <person name="Yokobori S."/>
            <person name="Miyagawa K."/>
            <person name="Suzuki Y."/>
            <person name="Kubo T."/>
            <person name="Oyama M."/>
            <person name="Kohara Y."/>
            <person name="Fujiyama A."/>
            <person name="Arakawa K."/>
            <person name="Katayama T."/>
            <person name="Toyoda A."/>
            <person name="Kunieda T."/>
        </authorList>
    </citation>
    <scope>NUCLEOTIDE SEQUENCE [LARGE SCALE GENOMIC DNA]</scope>
    <source>
        <strain evidence="2 3">YOKOZUNA-1</strain>
    </source>
</reference>
<evidence type="ECO:0000256" key="1">
    <source>
        <dbReference type="SAM" id="MobiDB-lite"/>
    </source>
</evidence>
<evidence type="ECO:0000313" key="2">
    <source>
        <dbReference type="EMBL" id="GAV09256.1"/>
    </source>
</evidence>
<gene>
    <name evidence="2" type="primary">RvY_18827-1</name>
    <name evidence="2" type="synonym">RvY_18827.1</name>
    <name evidence="2" type="ORF">RvY_18827</name>
</gene>
<keyword evidence="3" id="KW-1185">Reference proteome</keyword>
<name>A0A1D1W7F8_RAMVA</name>
<proteinExistence type="predicted"/>
<dbReference type="AlphaFoldDB" id="A0A1D1W7F8"/>
<sequence length="274" mass="30442">MFPVGRDAFLPDIFQPDSLVLKYSLTQGESGSILYPVSTCLPFGRPNHLATLQDHCSVIPLAVQTQEWLQGFTKKRLPSKRNAALPGKRKASTSLQSALDEDDNADTEAGEDQDVAEDYGNSDEEHVDGESTSATSESFESSEEEDIKDIIFRLQEPTSNQSDDELMEEERIVLPPSPVKKATFRSEPVVEVDSSLPFDELAHLPNFKYIKPLRKDQDKIRGTYLSTRAAAGVETLPPLNSSINWWYSGGNLAHLTCAEDRHFLLHTAGGSFRQ</sequence>
<dbReference type="EMBL" id="BDGG01000021">
    <property type="protein sequence ID" value="GAV09256.1"/>
    <property type="molecule type" value="Genomic_DNA"/>
</dbReference>
<comment type="caution">
    <text evidence="2">The sequence shown here is derived from an EMBL/GenBank/DDBJ whole genome shotgun (WGS) entry which is preliminary data.</text>
</comment>
<organism evidence="2 3">
    <name type="scientific">Ramazzottius varieornatus</name>
    <name type="common">Water bear</name>
    <name type="synonym">Tardigrade</name>
    <dbReference type="NCBI Taxonomy" id="947166"/>
    <lineage>
        <taxon>Eukaryota</taxon>
        <taxon>Metazoa</taxon>
        <taxon>Ecdysozoa</taxon>
        <taxon>Tardigrada</taxon>
        <taxon>Eutardigrada</taxon>
        <taxon>Parachela</taxon>
        <taxon>Hypsibioidea</taxon>
        <taxon>Ramazzottiidae</taxon>
        <taxon>Ramazzottius</taxon>
    </lineage>
</organism>
<evidence type="ECO:0000313" key="3">
    <source>
        <dbReference type="Proteomes" id="UP000186922"/>
    </source>
</evidence>
<protein>
    <submittedName>
        <fullName evidence="2">Uncharacterized protein</fullName>
    </submittedName>
</protein>
<dbReference type="Proteomes" id="UP000186922">
    <property type="component" value="Unassembled WGS sequence"/>
</dbReference>